<accession>A0AA39WRG5</accession>
<evidence type="ECO:0000256" key="1">
    <source>
        <dbReference type="SAM" id="MobiDB-lite"/>
    </source>
</evidence>
<feature type="region of interest" description="Disordered" evidence="1">
    <location>
        <begin position="515"/>
        <end position="567"/>
    </location>
</feature>
<feature type="compositionally biased region" description="Polar residues" evidence="1">
    <location>
        <begin position="547"/>
        <end position="561"/>
    </location>
</feature>
<feature type="compositionally biased region" description="Polar residues" evidence="1">
    <location>
        <begin position="520"/>
        <end position="532"/>
    </location>
</feature>
<feature type="domain" description="DUF7102" evidence="2">
    <location>
        <begin position="685"/>
        <end position="843"/>
    </location>
</feature>
<proteinExistence type="predicted"/>
<dbReference type="InterPro" id="IPR057559">
    <property type="entry name" value="SAM_6"/>
</dbReference>
<dbReference type="InterPro" id="IPR055528">
    <property type="entry name" value="DUF7102"/>
</dbReference>
<dbReference type="Pfam" id="PF23394">
    <property type="entry name" value="DUF7102"/>
    <property type="match status" value="1"/>
</dbReference>
<gene>
    <name evidence="4" type="ORF">B0T14DRAFT_432875</name>
</gene>
<keyword evidence="5" id="KW-1185">Reference proteome</keyword>
<protein>
    <submittedName>
        <fullName evidence="4">Uncharacterized protein</fullName>
    </submittedName>
</protein>
<comment type="caution">
    <text evidence="4">The sequence shown here is derived from an EMBL/GenBank/DDBJ whole genome shotgun (WGS) entry which is preliminary data.</text>
</comment>
<dbReference type="AlphaFoldDB" id="A0AA39WRG5"/>
<dbReference type="Pfam" id="PF23395">
    <property type="entry name" value="SAM_6"/>
    <property type="match status" value="1"/>
</dbReference>
<dbReference type="Proteomes" id="UP001175000">
    <property type="component" value="Unassembled WGS sequence"/>
</dbReference>
<reference evidence="4" key="1">
    <citation type="submission" date="2023-06" db="EMBL/GenBank/DDBJ databases">
        <title>Genome-scale phylogeny and comparative genomics of the fungal order Sordariales.</title>
        <authorList>
            <consortium name="Lawrence Berkeley National Laboratory"/>
            <person name="Hensen N."/>
            <person name="Bonometti L."/>
            <person name="Westerberg I."/>
            <person name="Brannstrom I.O."/>
            <person name="Guillou S."/>
            <person name="Cros-Aarteil S."/>
            <person name="Calhoun S."/>
            <person name="Haridas S."/>
            <person name="Kuo A."/>
            <person name="Mondo S."/>
            <person name="Pangilinan J."/>
            <person name="Riley R."/>
            <person name="Labutti K."/>
            <person name="Andreopoulos B."/>
            <person name="Lipzen A."/>
            <person name="Chen C."/>
            <person name="Yanf M."/>
            <person name="Daum C."/>
            <person name="Ng V."/>
            <person name="Clum A."/>
            <person name="Steindorff A."/>
            <person name="Ohm R."/>
            <person name="Martin F."/>
            <person name="Silar P."/>
            <person name="Natvig D."/>
            <person name="Lalanne C."/>
            <person name="Gautier V."/>
            <person name="Ament-Velasquez S.L."/>
            <person name="Kruys A."/>
            <person name="Hutchinson M.I."/>
            <person name="Powell A.J."/>
            <person name="Barry K."/>
            <person name="Miller A.N."/>
            <person name="Grigoriev I.V."/>
            <person name="Debuchy R."/>
            <person name="Gladieux P."/>
            <person name="Thoren M.H."/>
            <person name="Johannesson H."/>
        </authorList>
    </citation>
    <scope>NUCLEOTIDE SEQUENCE</scope>
    <source>
        <strain evidence="4">CBS 606.72</strain>
    </source>
</reference>
<evidence type="ECO:0000259" key="3">
    <source>
        <dbReference type="Pfam" id="PF23395"/>
    </source>
</evidence>
<name>A0AA39WRG5_9PEZI</name>
<dbReference type="EMBL" id="JAULSU010000004">
    <property type="protein sequence ID" value="KAK0620176.1"/>
    <property type="molecule type" value="Genomic_DNA"/>
</dbReference>
<evidence type="ECO:0000313" key="4">
    <source>
        <dbReference type="EMBL" id="KAK0620176.1"/>
    </source>
</evidence>
<sequence>MEADEYARWNGLTIDSRFDSWPRLVDNDLQISATVNGAESGSLFEIPFLQECLFRAIIPTPEQWQLPAPSMLLVQRACKPQTQQEVATLMAEVCLTEISELKKLKLEIPVLRSDHETDCRQLAKAVAEFKKEQISERDISLFPDSLGGGLSFTENDKKGDEALMKQFKEESLEMKRESLVFLMQSLKADWSDSDQKEMLESASTYTGIGAREHLTPPLSPLLKLVSDYFVPDEEDCNIPEPSEAGSMLSADIEAAESRIFEDDLNFWSSVLTADLPSPDRYDDLDIPEMIRAGELSSNSPFASPQPLPRNTKVDVPLFIPENEDGWRRAQSRVLDPEDLAKAKTFIQSSDPLNRPTDVLDKQFNDFINIKANFTMRSAEQEKLQPFDAIARIPVPVLDFSIPLPEWGTRPLTEAQMFEWVTERASPAPWVSKWPRSKAAGLNMVWRPVPHIKRGIRLSEAIDTDDSLFIRFLEMPKEEEVAKSLNYIKRHSWFAFKSRSTDDDIEIEFEDAAASPIAASRPNNQQASLSGTSGKDRMKFPDVRPGGSQKSDQRVASLSSVRSKGKKRMLDEMLQHRKSTSKANNSEFTTEVAKVAKPVALESANVLKGFMSNYTNIAPLIDNFVEMHTPKRSKVLHGVSSALTASVPVPETQPLASGQTIPPPQHLELMQAIAPAITPLNIPPRVIVSSTTPKPLTDIFKSHIPGIDLLERDYNKQRPPNWHPGLRSPNLDDADLTISPATGVLLTTMVKLRQKPLPGKIGQVISRHVVENVAARYEHLIVLVSEGSKSSETMIPLSESDAKVLVEFQGYAAGLQTDVRIFYVGGGNETLAKWIAAAICKHAPEAFPVQDLLLPVETGWELFLRRAGMNAYAAQVTLGVLKVPDGEPAIGGARMYGLPLFVMMEPHERVVALEDALGGRKVLDRVSQALDEPWGQNAVGHARDVADSEMLLDEF</sequence>
<evidence type="ECO:0000259" key="2">
    <source>
        <dbReference type="Pfam" id="PF23394"/>
    </source>
</evidence>
<feature type="domain" description="SAM-like" evidence="3">
    <location>
        <begin position="855"/>
        <end position="929"/>
    </location>
</feature>
<evidence type="ECO:0000313" key="5">
    <source>
        <dbReference type="Proteomes" id="UP001175000"/>
    </source>
</evidence>
<organism evidence="4 5">
    <name type="scientific">Immersiella caudata</name>
    <dbReference type="NCBI Taxonomy" id="314043"/>
    <lineage>
        <taxon>Eukaryota</taxon>
        <taxon>Fungi</taxon>
        <taxon>Dikarya</taxon>
        <taxon>Ascomycota</taxon>
        <taxon>Pezizomycotina</taxon>
        <taxon>Sordariomycetes</taxon>
        <taxon>Sordariomycetidae</taxon>
        <taxon>Sordariales</taxon>
        <taxon>Lasiosphaeriaceae</taxon>
        <taxon>Immersiella</taxon>
    </lineage>
</organism>